<dbReference type="Proteomes" id="UP001596413">
    <property type="component" value="Unassembled WGS sequence"/>
</dbReference>
<proteinExistence type="predicted"/>
<comment type="caution">
    <text evidence="1">The sequence shown here is derived from an EMBL/GenBank/DDBJ whole genome shotgun (WGS) entry which is preliminary data.</text>
</comment>
<protein>
    <submittedName>
        <fullName evidence="1">Uncharacterized protein</fullName>
    </submittedName>
</protein>
<name>A0ABW2GPD8_9ACTN</name>
<dbReference type="EMBL" id="JBHSZO010000070">
    <property type="protein sequence ID" value="MFC7221462.1"/>
    <property type="molecule type" value="Genomic_DNA"/>
</dbReference>
<sequence length="123" mass="12887">MGVLHLAGDEAHARHVLQAIAVELASTPLCAHLEVTTLDATTTGLEAAVPERVVRAAHLGEAATDLQAHIDDQHRALTALGADSVRAARLGQDAGDSWTPHILLAQDLPESNARAELFTAIGH</sequence>
<evidence type="ECO:0000313" key="1">
    <source>
        <dbReference type="EMBL" id="MFC7221462.1"/>
    </source>
</evidence>
<keyword evidence="2" id="KW-1185">Reference proteome</keyword>
<reference evidence="2" key="1">
    <citation type="journal article" date="2019" name="Int. J. Syst. Evol. Microbiol.">
        <title>The Global Catalogue of Microorganisms (GCM) 10K type strain sequencing project: providing services to taxonomists for standard genome sequencing and annotation.</title>
        <authorList>
            <consortium name="The Broad Institute Genomics Platform"/>
            <consortium name="The Broad Institute Genome Sequencing Center for Infectious Disease"/>
            <person name="Wu L."/>
            <person name="Ma J."/>
        </authorList>
    </citation>
    <scope>NUCLEOTIDE SEQUENCE [LARGE SCALE GENOMIC DNA]</scope>
    <source>
        <strain evidence="2">CGMCC 1.13681</strain>
    </source>
</reference>
<accession>A0ABW2GPD8</accession>
<evidence type="ECO:0000313" key="2">
    <source>
        <dbReference type="Proteomes" id="UP001596413"/>
    </source>
</evidence>
<dbReference type="RefSeq" id="WP_386418827.1">
    <property type="nucleotide sequence ID" value="NZ_JBHSZO010000070.1"/>
</dbReference>
<organism evidence="1 2">
    <name type="scientific">Streptomyces polyrhachis</name>
    <dbReference type="NCBI Taxonomy" id="1282885"/>
    <lineage>
        <taxon>Bacteria</taxon>
        <taxon>Bacillati</taxon>
        <taxon>Actinomycetota</taxon>
        <taxon>Actinomycetes</taxon>
        <taxon>Kitasatosporales</taxon>
        <taxon>Streptomycetaceae</taxon>
        <taxon>Streptomyces</taxon>
    </lineage>
</organism>
<gene>
    <name evidence="1" type="ORF">ACFQLX_25325</name>
</gene>